<dbReference type="Proteomes" id="UP000007752">
    <property type="component" value="Chromosome 2"/>
</dbReference>
<evidence type="ECO:0000256" key="3">
    <source>
        <dbReference type="SAM" id="MobiDB-lite"/>
    </source>
</evidence>
<dbReference type="PANTHER" id="PTHR43977">
    <property type="entry name" value="STRUCTURAL MAINTENANCE OF CHROMOSOMES PROTEIN 3"/>
    <property type="match status" value="1"/>
</dbReference>
<evidence type="ECO:0000259" key="4">
    <source>
        <dbReference type="SMART" id="SM00968"/>
    </source>
</evidence>
<dbReference type="Gene3D" id="3.40.50.300">
    <property type="entry name" value="P-loop containing nucleotide triphosphate hydrolases"/>
    <property type="match status" value="2"/>
</dbReference>
<dbReference type="GO" id="GO:0051321">
    <property type="term" value="P:meiotic cell cycle"/>
    <property type="evidence" value="ECO:0007669"/>
    <property type="project" value="UniProtKB-KW"/>
</dbReference>
<feature type="coiled-coil region" evidence="2">
    <location>
        <begin position="346"/>
        <end position="433"/>
    </location>
</feature>
<dbReference type="GO" id="GO:0005694">
    <property type="term" value="C:chromosome"/>
    <property type="evidence" value="ECO:0007669"/>
    <property type="project" value="InterPro"/>
</dbReference>
<feature type="domain" description="SMC hinge" evidence="4">
    <location>
        <begin position="678"/>
        <end position="791"/>
    </location>
</feature>
<evidence type="ECO:0000313" key="5">
    <source>
        <dbReference type="EMBL" id="EEE56252.1"/>
    </source>
</evidence>
<dbReference type="GO" id="GO:0005524">
    <property type="term" value="F:ATP binding"/>
    <property type="evidence" value="ECO:0007669"/>
    <property type="project" value="InterPro"/>
</dbReference>
<proteinExistence type="predicted"/>
<dbReference type="Pfam" id="PF02463">
    <property type="entry name" value="SMC_N"/>
    <property type="match status" value="1"/>
</dbReference>
<dbReference type="Gene3D" id="3.30.70.1620">
    <property type="match status" value="1"/>
</dbReference>
<gene>
    <name evidence="5" type="ORF">OsJ_05274</name>
</gene>
<sequence>MYIKKVVVEGFKSYREEISTEPFSPKVNVVVGANGSGKSNFFHAIRFVLSDMFQNLRSEDRGALLHEGADISVLSAFVEIVFDNSDNRIPLKKEDLQPLVDKVARWLPTWKSNQMSSIGRVTMVNAVLSAIPIYLLVAIDAPKWVIKGIDKVRRGFLWAGKAQVNGGCCRVAWTKVCSPKDYGGLGVPNLKLMGIALRSRWTWMQRTSLTKPWQGLEIPCSQKELHLVAASTVCQLGNGQTILFWEDNWLQGGTIRAIALSIYDHVSTRIRKRRTVEKKVVRLRRTVASKKDEYYLDGKHISKTEVMNLLENAGFSRSNPYYVVQQGKGTSCKWTLIHDLLAANKRKQIDQVVHYLEERLRELDEEKEEMKKYQQLDKQRRSLEYTILDHELNDTRNELALMDDNRRKISERMSHADNEVVDVREKIRSFEKEIKFSTKGINENKAQKEDVEKKCTEVLKVVAQIELDLRDIKDRILNEKLAKDEAARDSQSVRMESERSKSELAETSKVHQTKLREEEEISKSIMDRQKQLSILYQKQGRATQFANKAARDKWLQKEIDDLECVLLSNRKQGGLLQEEIQKLKDKINNLNSYFEFYESESNKLESALAKKHSDYNDLRKQRDKLQEERNYEANVTAEKDRLKENLVNAKEKLGNATPGDIIRGLNCVSRITMEHGITGVVGPILELIDCDEKLFTAVEVTAGNSLFHVVVENDDISTKIIQVLTREKGGRVTFIPLNRVKVPDVSYPRSDDFVPLLERLECNKANHRRAFEQVFGRTVICKDLETATKVARDNGLNCITLDGDQVARKGHMTGGFHDYRCSKLKFVKTIKNNMKAIEEKEEHLKNVERNLSDILSPCLHDADKKMTDLVTKQQQMDAESDHAKSELEHFKVGIASTMKQIGSLEKALGKKIETRKEELKANLSTNLMRRQKEFEAVISSADSKTLSLEAESKEQELNSSKSSLDDLTAMLKANVDAINNFTIKIEELKRQRDNLKTLEANLDQTVRDGAKDLEQLMSSRSMHLAKQEECMKKIRDLGPFVENWIRGQLATPQWEGAPSVI</sequence>
<reference evidence="5" key="2">
    <citation type="submission" date="2008-12" db="EMBL/GenBank/DDBJ databases">
        <title>Improved gene annotation of the rice (Oryza sativa) genomes.</title>
        <authorList>
            <person name="Wang J."/>
            <person name="Li R."/>
            <person name="Fan W."/>
            <person name="Huang Q."/>
            <person name="Zhang J."/>
            <person name="Zhou Y."/>
            <person name="Hu Y."/>
            <person name="Zi S."/>
            <person name="Li J."/>
            <person name="Ni P."/>
            <person name="Zheng H."/>
            <person name="Zhang Y."/>
            <person name="Zhao M."/>
            <person name="Hao Q."/>
            <person name="McDermott J."/>
            <person name="Samudrala R."/>
            <person name="Kristiansen K."/>
            <person name="Wong G.K.-S."/>
        </authorList>
    </citation>
    <scope>NUCLEOTIDE SEQUENCE</scope>
</reference>
<dbReference type="SUPFAM" id="SSF75553">
    <property type="entry name" value="Smc hinge domain"/>
    <property type="match status" value="1"/>
</dbReference>
<dbReference type="EMBL" id="CM000139">
    <property type="protein sequence ID" value="EEE56252.1"/>
    <property type="molecule type" value="Genomic_DNA"/>
</dbReference>
<feature type="region of interest" description="Disordered" evidence="3">
    <location>
        <begin position="486"/>
        <end position="515"/>
    </location>
</feature>
<dbReference type="Pfam" id="PF06470">
    <property type="entry name" value="SMC_hinge"/>
    <property type="match status" value="1"/>
</dbReference>
<name>B9F2B2_ORYSJ</name>
<dbReference type="InterPro" id="IPR036277">
    <property type="entry name" value="SMC_hinge_sf"/>
</dbReference>
<feature type="coiled-coil region" evidence="2">
    <location>
        <begin position="580"/>
        <end position="652"/>
    </location>
</feature>
<accession>B9F2B2</accession>
<dbReference type="InterPro" id="IPR003395">
    <property type="entry name" value="RecF/RecN/SMC_N"/>
</dbReference>
<dbReference type="SMART" id="SM00968">
    <property type="entry name" value="SMC_hinge"/>
    <property type="match status" value="1"/>
</dbReference>
<dbReference type="GO" id="GO:0051276">
    <property type="term" value="P:chromosome organization"/>
    <property type="evidence" value="ECO:0007669"/>
    <property type="project" value="InterPro"/>
</dbReference>
<dbReference type="AlphaFoldDB" id="B9F2B2"/>
<protein>
    <recommendedName>
        <fullName evidence="4">SMC hinge domain-containing protein</fullName>
    </recommendedName>
</protein>
<dbReference type="SUPFAM" id="SSF52540">
    <property type="entry name" value="P-loop containing nucleoside triphosphate hydrolases"/>
    <property type="match status" value="1"/>
</dbReference>
<feature type="coiled-coil region" evidence="2">
    <location>
        <begin position="950"/>
        <end position="1008"/>
    </location>
</feature>
<organism evidence="5">
    <name type="scientific">Oryza sativa subsp. japonica</name>
    <name type="common">Rice</name>
    <dbReference type="NCBI Taxonomy" id="39947"/>
    <lineage>
        <taxon>Eukaryota</taxon>
        <taxon>Viridiplantae</taxon>
        <taxon>Streptophyta</taxon>
        <taxon>Embryophyta</taxon>
        <taxon>Tracheophyta</taxon>
        <taxon>Spermatophyta</taxon>
        <taxon>Magnoliopsida</taxon>
        <taxon>Liliopsida</taxon>
        <taxon>Poales</taxon>
        <taxon>Poaceae</taxon>
        <taxon>BOP clade</taxon>
        <taxon>Oryzoideae</taxon>
        <taxon>Oryzeae</taxon>
        <taxon>Oryzinae</taxon>
        <taxon>Oryza</taxon>
        <taxon>Oryza sativa</taxon>
    </lineage>
</organism>
<evidence type="ECO:0000256" key="1">
    <source>
        <dbReference type="ARBA" id="ARBA00023054"/>
    </source>
</evidence>
<dbReference type="InterPro" id="IPR027417">
    <property type="entry name" value="P-loop_NTPase"/>
</dbReference>
<evidence type="ECO:0000256" key="2">
    <source>
        <dbReference type="SAM" id="Coils"/>
    </source>
</evidence>
<dbReference type="Gene3D" id="1.20.1060.20">
    <property type="match status" value="1"/>
</dbReference>
<reference evidence="5" key="1">
    <citation type="journal article" date="2005" name="PLoS Biol.">
        <title>The genomes of Oryza sativa: a history of duplications.</title>
        <authorList>
            <person name="Yu J."/>
            <person name="Wang J."/>
            <person name="Lin W."/>
            <person name="Li S."/>
            <person name="Li H."/>
            <person name="Zhou J."/>
            <person name="Ni P."/>
            <person name="Dong W."/>
            <person name="Hu S."/>
            <person name="Zeng C."/>
            <person name="Zhang J."/>
            <person name="Zhang Y."/>
            <person name="Li R."/>
            <person name="Xu Z."/>
            <person name="Li S."/>
            <person name="Li X."/>
            <person name="Zheng H."/>
            <person name="Cong L."/>
            <person name="Lin L."/>
            <person name="Yin J."/>
            <person name="Geng J."/>
            <person name="Li G."/>
            <person name="Shi J."/>
            <person name="Liu J."/>
            <person name="Lv H."/>
            <person name="Li J."/>
            <person name="Wang J."/>
            <person name="Deng Y."/>
            <person name="Ran L."/>
            <person name="Shi X."/>
            <person name="Wang X."/>
            <person name="Wu Q."/>
            <person name="Li C."/>
            <person name="Ren X."/>
            <person name="Wang J."/>
            <person name="Wang X."/>
            <person name="Li D."/>
            <person name="Liu D."/>
            <person name="Zhang X."/>
            <person name="Ji Z."/>
            <person name="Zhao W."/>
            <person name="Sun Y."/>
            <person name="Zhang Z."/>
            <person name="Bao J."/>
            <person name="Han Y."/>
            <person name="Dong L."/>
            <person name="Ji J."/>
            <person name="Chen P."/>
            <person name="Wu S."/>
            <person name="Liu J."/>
            <person name="Xiao Y."/>
            <person name="Bu D."/>
            <person name="Tan J."/>
            <person name="Yang L."/>
            <person name="Ye C."/>
            <person name="Zhang J."/>
            <person name="Xu J."/>
            <person name="Zhou Y."/>
            <person name="Yu Y."/>
            <person name="Zhang B."/>
            <person name="Zhuang S."/>
            <person name="Wei H."/>
            <person name="Liu B."/>
            <person name="Lei M."/>
            <person name="Yu H."/>
            <person name="Li Y."/>
            <person name="Xu H."/>
            <person name="Wei S."/>
            <person name="He X."/>
            <person name="Fang L."/>
            <person name="Zhang Z."/>
            <person name="Zhang Y."/>
            <person name="Huang X."/>
            <person name="Su Z."/>
            <person name="Tong W."/>
            <person name="Li J."/>
            <person name="Tong Z."/>
            <person name="Li S."/>
            <person name="Ye J."/>
            <person name="Wang L."/>
            <person name="Fang L."/>
            <person name="Lei T."/>
            <person name="Chen C."/>
            <person name="Chen H."/>
            <person name="Xu Z."/>
            <person name="Li H."/>
            <person name="Huang H."/>
            <person name="Zhang F."/>
            <person name="Xu H."/>
            <person name="Li N."/>
            <person name="Zhao C."/>
            <person name="Li S."/>
            <person name="Dong L."/>
            <person name="Huang Y."/>
            <person name="Li L."/>
            <person name="Xi Y."/>
            <person name="Qi Q."/>
            <person name="Li W."/>
            <person name="Zhang B."/>
            <person name="Hu W."/>
            <person name="Zhang Y."/>
            <person name="Tian X."/>
            <person name="Jiao Y."/>
            <person name="Liang X."/>
            <person name="Jin J."/>
            <person name="Gao L."/>
            <person name="Zheng W."/>
            <person name="Hao B."/>
            <person name="Liu S."/>
            <person name="Wang W."/>
            <person name="Yuan L."/>
            <person name="Cao M."/>
            <person name="McDermott J."/>
            <person name="Samudrala R."/>
            <person name="Wang J."/>
            <person name="Wong G.K."/>
            <person name="Yang H."/>
        </authorList>
    </citation>
    <scope>NUCLEOTIDE SEQUENCE [LARGE SCALE GENOMIC DNA]</scope>
</reference>
<keyword evidence="1 2" id="KW-0175">Coiled coil</keyword>
<feature type="compositionally biased region" description="Basic and acidic residues" evidence="3">
    <location>
        <begin position="495"/>
        <end position="515"/>
    </location>
</feature>
<dbReference type="InterPro" id="IPR010935">
    <property type="entry name" value="SMC_hinge"/>
</dbReference>